<dbReference type="Proteomes" id="UP000824102">
    <property type="component" value="Unassembled WGS sequence"/>
</dbReference>
<accession>A0A9D2G3V3</accession>
<evidence type="ECO:0000313" key="4">
    <source>
        <dbReference type="Proteomes" id="UP000824102"/>
    </source>
</evidence>
<dbReference type="EMBL" id="DXBB01000013">
    <property type="protein sequence ID" value="HIZ72093.1"/>
    <property type="molecule type" value="Genomic_DNA"/>
</dbReference>
<evidence type="ECO:0000313" key="3">
    <source>
        <dbReference type="EMBL" id="HIZ72093.1"/>
    </source>
</evidence>
<evidence type="ECO:0000256" key="2">
    <source>
        <dbReference type="ARBA" id="ARBA00023121"/>
    </source>
</evidence>
<dbReference type="PANTHER" id="PTHR33434">
    <property type="entry name" value="DEGV DOMAIN-CONTAINING PROTEIN DR_1986-RELATED"/>
    <property type="match status" value="1"/>
</dbReference>
<dbReference type="AlphaFoldDB" id="A0A9D2G3V3"/>
<proteinExistence type="predicted"/>
<dbReference type="Gene3D" id="3.30.1180.10">
    <property type="match status" value="1"/>
</dbReference>
<gene>
    <name evidence="3" type="ORF">H9964_00770</name>
</gene>
<dbReference type="Pfam" id="PF02645">
    <property type="entry name" value="DegV"/>
    <property type="match status" value="1"/>
</dbReference>
<keyword evidence="2" id="KW-0446">Lipid-binding</keyword>
<dbReference type="Gene3D" id="3.40.50.10170">
    <property type="match status" value="1"/>
</dbReference>
<evidence type="ECO:0000256" key="1">
    <source>
        <dbReference type="ARBA" id="ARBA00003238"/>
    </source>
</evidence>
<comment type="caution">
    <text evidence="3">The sequence shown here is derived from an EMBL/GenBank/DDBJ whole genome shotgun (WGS) entry which is preliminary data.</text>
</comment>
<comment type="function">
    <text evidence="1">May bind long-chain fatty acids, such as palmitate, and may play a role in lipid transport or fatty acid metabolism.</text>
</comment>
<reference evidence="3" key="2">
    <citation type="submission" date="2021-04" db="EMBL/GenBank/DDBJ databases">
        <authorList>
            <person name="Gilroy R."/>
        </authorList>
    </citation>
    <scope>NUCLEOTIDE SEQUENCE</scope>
    <source>
        <strain evidence="3">ChiW7-2402</strain>
    </source>
</reference>
<name>A0A9D2G3V3_9FIRM</name>
<protein>
    <submittedName>
        <fullName evidence="3">DegV family protein</fullName>
    </submittedName>
</protein>
<dbReference type="InterPro" id="IPR043168">
    <property type="entry name" value="DegV_C"/>
</dbReference>
<dbReference type="InterPro" id="IPR050270">
    <property type="entry name" value="DegV_domain_contain"/>
</dbReference>
<dbReference type="SUPFAM" id="SSF82549">
    <property type="entry name" value="DAK1/DegV-like"/>
    <property type="match status" value="1"/>
</dbReference>
<organism evidence="3 4">
    <name type="scientific">Candidatus Gallimonas intestinavium</name>
    <dbReference type="NCBI Taxonomy" id="2838603"/>
    <lineage>
        <taxon>Bacteria</taxon>
        <taxon>Bacillati</taxon>
        <taxon>Bacillota</taxon>
        <taxon>Clostridia</taxon>
        <taxon>Candidatus Gallimonas</taxon>
    </lineage>
</organism>
<dbReference type="GO" id="GO:0008289">
    <property type="term" value="F:lipid binding"/>
    <property type="evidence" value="ECO:0007669"/>
    <property type="project" value="UniProtKB-KW"/>
</dbReference>
<sequence length="298" mass="33114">MAYRFTLSTDSTCDLYHDFIEANDIKFVSLTFTVEKDGKMEDHLDNFTEYQQYVDFYNGLRAGAFSRTSMLNYESHYEHFLKLAQEGAEDVVHFTISSGLSPTKTVAAKAAAEVKKQFPKFEVYVVDPLTATVGQGALVRIALQDRNAGKTAQETYDHVNSIRPHIQHFIVADDLNYLKRGGRLSAVAAAVGGVLSIKPIISFDKEGKLFVLDKVRGTKKAISYIKAKIDKEGPDPAYQYVFIVHTDNSPCAEELAAYVREKLGIEPHVSIMGPVIGSHVGPNAFALGYISKSERNEF</sequence>
<dbReference type="PROSITE" id="PS51482">
    <property type="entry name" value="DEGV"/>
    <property type="match status" value="1"/>
</dbReference>
<dbReference type="InterPro" id="IPR003797">
    <property type="entry name" value="DegV"/>
</dbReference>
<dbReference type="NCBIfam" id="TIGR00762">
    <property type="entry name" value="DegV"/>
    <property type="match status" value="1"/>
</dbReference>
<dbReference type="PANTHER" id="PTHR33434:SF3">
    <property type="entry name" value="DEGV DOMAIN-CONTAINING PROTEIN YITS"/>
    <property type="match status" value="1"/>
</dbReference>
<reference evidence="3" key="1">
    <citation type="journal article" date="2021" name="PeerJ">
        <title>Extensive microbial diversity within the chicken gut microbiome revealed by metagenomics and culture.</title>
        <authorList>
            <person name="Gilroy R."/>
            <person name="Ravi A."/>
            <person name="Getino M."/>
            <person name="Pursley I."/>
            <person name="Horton D.L."/>
            <person name="Alikhan N.F."/>
            <person name="Baker D."/>
            <person name="Gharbi K."/>
            <person name="Hall N."/>
            <person name="Watson M."/>
            <person name="Adriaenssens E.M."/>
            <person name="Foster-Nyarko E."/>
            <person name="Jarju S."/>
            <person name="Secka A."/>
            <person name="Antonio M."/>
            <person name="Oren A."/>
            <person name="Chaudhuri R.R."/>
            <person name="La Ragione R."/>
            <person name="Hildebrand F."/>
            <person name="Pallen M.J."/>
        </authorList>
    </citation>
    <scope>NUCLEOTIDE SEQUENCE</scope>
    <source>
        <strain evidence="3">ChiW7-2402</strain>
    </source>
</reference>